<dbReference type="WBParaSite" id="ES5_v2.g27137.t1">
    <property type="protein sequence ID" value="ES5_v2.g27137.t1"/>
    <property type="gene ID" value="ES5_v2.g27137"/>
</dbReference>
<dbReference type="Proteomes" id="UP000887579">
    <property type="component" value="Unplaced"/>
</dbReference>
<protein>
    <submittedName>
        <fullName evidence="2">Uncharacterized protein</fullName>
    </submittedName>
</protein>
<accession>A0AC34GBP1</accession>
<reference evidence="2" key="1">
    <citation type="submission" date="2022-11" db="UniProtKB">
        <authorList>
            <consortium name="WormBaseParasite"/>
        </authorList>
    </citation>
    <scope>IDENTIFICATION</scope>
</reference>
<sequence>MGIQMLKLLQNLFCYPTATIENVELSKKEQEDGKKKELELGAENCETFTSLDYNFSDSTTNDDNHGMNDDPNGNSKNVSRSNSKIQKIFSKSSSKGKNMKRTKYGNIADVNGGFAKNTDCFNSLNNETGINVE</sequence>
<name>A0AC34GBP1_9BILA</name>
<organism evidence="1 2">
    <name type="scientific">Panagrolaimus sp. ES5</name>
    <dbReference type="NCBI Taxonomy" id="591445"/>
    <lineage>
        <taxon>Eukaryota</taxon>
        <taxon>Metazoa</taxon>
        <taxon>Ecdysozoa</taxon>
        <taxon>Nematoda</taxon>
        <taxon>Chromadorea</taxon>
        <taxon>Rhabditida</taxon>
        <taxon>Tylenchina</taxon>
        <taxon>Panagrolaimomorpha</taxon>
        <taxon>Panagrolaimoidea</taxon>
        <taxon>Panagrolaimidae</taxon>
        <taxon>Panagrolaimus</taxon>
    </lineage>
</organism>
<evidence type="ECO:0000313" key="2">
    <source>
        <dbReference type="WBParaSite" id="ES5_v2.g27137.t1"/>
    </source>
</evidence>
<proteinExistence type="predicted"/>
<evidence type="ECO:0000313" key="1">
    <source>
        <dbReference type="Proteomes" id="UP000887579"/>
    </source>
</evidence>